<dbReference type="PANTHER" id="PTHR31948:SF119">
    <property type="entry name" value="ZINC-FINGER HOMEODOMAIN PROTEIN 6-LIKE"/>
    <property type="match status" value="1"/>
</dbReference>
<dbReference type="InterPro" id="IPR006455">
    <property type="entry name" value="Homeodomain_ZF_HD"/>
</dbReference>
<dbReference type="GO" id="GO:0008270">
    <property type="term" value="F:zinc ion binding"/>
    <property type="evidence" value="ECO:0007669"/>
    <property type="project" value="UniProtKB-KW"/>
</dbReference>
<accession>A0A251U021</accession>
<dbReference type="FunFam" id="1.10.10.60:FF:000257">
    <property type="entry name" value="Zinc-finger homeodomain protein 2"/>
    <property type="match status" value="1"/>
</dbReference>
<evidence type="ECO:0000256" key="4">
    <source>
        <dbReference type="ARBA" id="ARBA00022833"/>
    </source>
</evidence>
<dbReference type="PROSITE" id="PS51523">
    <property type="entry name" value="ZF_HD_DIMER"/>
    <property type="match status" value="1"/>
</dbReference>
<dbReference type="GO" id="GO:0000976">
    <property type="term" value="F:transcription cis-regulatory region binding"/>
    <property type="evidence" value="ECO:0000318"/>
    <property type="project" value="GO_Central"/>
</dbReference>
<dbReference type="GO" id="GO:0003700">
    <property type="term" value="F:DNA-binding transcription factor activity"/>
    <property type="evidence" value="ECO:0000318"/>
    <property type="project" value="GO_Central"/>
</dbReference>
<keyword evidence="6 13" id="KW-0238">DNA-binding</keyword>
<dbReference type="InterPro" id="IPR006456">
    <property type="entry name" value="ZF_HD_homeobox_Cys/His_dimer"/>
</dbReference>
<dbReference type="Proteomes" id="UP000215914">
    <property type="component" value="Chromosome 9"/>
</dbReference>
<evidence type="ECO:0000256" key="6">
    <source>
        <dbReference type="ARBA" id="ARBA00023125"/>
    </source>
</evidence>
<keyword evidence="3" id="KW-0863">Zinc-finger</keyword>
<evidence type="ECO:0000256" key="10">
    <source>
        <dbReference type="SAM" id="MobiDB-lite"/>
    </source>
</evidence>
<evidence type="ECO:0000256" key="8">
    <source>
        <dbReference type="ARBA" id="ARBA00023163"/>
    </source>
</evidence>
<dbReference type="SUPFAM" id="SSF46689">
    <property type="entry name" value="Homeodomain-like"/>
    <property type="match status" value="1"/>
</dbReference>
<gene>
    <name evidence="13" type="primary">AtHB28</name>
    <name evidence="13" type="ORF">HannXRQ_Chr09g0274581</name>
    <name evidence="12" type="ORF">HanXRQr2_Chr11g0471141</name>
</gene>
<evidence type="ECO:0000256" key="7">
    <source>
        <dbReference type="ARBA" id="ARBA00023155"/>
    </source>
</evidence>
<dbReference type="GO" id="GO:0005634">
    <property type="term" value="C:nucleus"/>
    <property type="evidence" value="ECO:0000318"/>
    <property type="project" value="GO_Central"/>
</dbReference>
<dbReference type="EMBL" id="CM007898">
    <property type="protein sequence ID" value="OTG16728.1"/>
    <property type="molecule type" value="Genomic_DNA"/>
</dbReference>
<keyword evidence="5" id="KW-0805">Transcription regulation</keyword>
<evidence type="ECO:0000313" key="14">
    <source>
        <dbReference type="Proteomes" id="UP000215914"/>
    </source>
</evidence>
<feature type="region of interest" description="Disordered" evidence="10">
    <location>
        <begin position="46"/>
        <end position="69"/>
    </location>
</feature>
<evidence type="ECO:0000313" key="13">
    <source>
        <dbReference type="EMBL" id="OTG16728.1"/>
    </source>
</evidence>
<keyword evidence="9" id="KW-0539">Nucleus</keyword>
<protein>
    <submittedName>
        <fullName evidence="13">Putative homeobox protein 28</fullName>
    </submittedName>
    <submittedName>
        <fullName evidence="12">Transcription factor ZF-HD family</fullName>
    </submittedName>
</protein>
<organism evidence="13 14">
    <name type="scientific">Helianthus annuus</name>
    <name type="common">Common sunflower</name>
    <dbReference type="NCBI Taxonomy" id="4232"/>
    <lineage>
        <taxon>Eukaryota</taxon>
        <taxon>Viridiplantae</taxon>
        <taxon>Streptophyta</taxon>
        <taxon>Embryophyta</taxon>
        <taxon>Tracheophyta</taxon>
        <taxon>Spermatophyta</taxon>
        <taxon>Magnoliopsida</taxon>
        <taxon>eudicotyledons</taxon>
        <taxon>Gunneridae</taxon>
        <taxon>Pentapetalae</taxon>
        <taxon>asterids</taxon>
        <taxon>campanulids</taxon>
        <taxon>Asterales</taxon>
        <taxon>Asteraceae</taxon>
        <taxon>Asteroideae</taxon>
        <taxon>Heliantheae alliance</taxon>
        <taxon>Heliantheae</taxon>
        <taxon>Helianthus</taxon>
    </lineage>
</organism>
<feature type="domain" description="ZF-HD dimerization-type" evidence="11">
    <location>
        <begin position="79"/>
        <end position="128"/>
    </location>
</feature>
<reference evidence="13" key="2">
    <citation type="submission" date="2017-02" db="EMBL/GenBank/DDBJ databases">
        <title>Sunflower complete genome.</title>
        <authorList>
            <person name="Langlade N."/>
            <person name="Munos S."/>
        </authorList>
    </citation>
    <scope>NUCLEOTIDE SEQUENCE [LARGE SCALE GENOMIC DNA]</scope>
    <source>
        <tissue evidence="13">Leaves</tissue>
    </source>
</reference>
<reference evidence="12 14" key="1">
    <citation type="journal article" date="2017" name="Nature">
        <title>The sunflower genome provides insights into oil metabolism, flowering and Asterid evolution.</title>
        <authorList>
            <person name="Badouin H."/>
            <person name="Gouzy J."/>
            <person name="Grassa C.J."/>
            <person name="Murat F."/>
            <person name="Staton S.E."/>
            <person name="Cottret L."/>
            <person name="Lelandais-Briere C."/>
            <person name="Owens G.L."/>
            <person name="Carrere S."/>
            <person name="Mayjonade B."/>
            <person name="Legrand L."/>
            <person name="Gill N."/>
            <person name="Kane N.C."/>
            <person name="Bowers J.E."/>
            <person name="Hubner S."/>
            <person name="Bellec A."/>
            <person name="Berard A."/>
            <person name="Berges H."/>
            <person name="Blanchet N."/>
            <person name="Boniface M.C."/>
            <person name="Brunel D."/>
            <person name="Catrice O."/>
            <person name="Chaidir N."/>
            <person name="Claudel C."/>
            <person name="Donnadieu C."/>
            <person name="Faraut T."/>
            <person name="Fievet G."/>
            <person name="Helmstetter N."/>
            <person name="King M."/>
            <person name="Knapp S.J."/>
            <person name="Lai Z."/>
            <person name="Le Paslier M.C."/>
            <person name="Lippi Y."/>
            <person name="Lorenzon L."/>
            <person name="Mandel J.R."/>
            <person name="Marage G."/>
            <person name="Marchand G."/>
            <person name="Marquand E."/>
            <person name="Bret-Mestries E."/>
            <person name="Morien E."/>
            <person name="Nambeesan S."/>
            <person name="Nguyen T."/>
            <person name="Pegot-Espagnet P."/>
            <person name="Pouilly N."/>
            <person name="Raftis F."/>
            <person name="Sallet E."/>
            <person name="Schiex T."/>
            <person name="Thomas J."/>
            <person name="Vandecasteele C."/>
            <person name="Vares D."/>
            <person name="Vear F."/>
            <person name="Vautrin S."/>
            <person name="Crespi M."/>
            <person name="Mangin B."/>
            <person name="Burke J.M."/>
            <person name="Salse J."/>
            <person name="Munos S."/>
            <person name="Vincourt P."/>
            <person name="Rieseberg L.H."/>
            <person name="Langlade N.B."/>
        </authorList>
    </citation>
    <scope>NUCLEOTIDE SEQUENCE [LARGE SCALE GENOMIC DNA]</scope>
    <source>
        <strain evidence="14">cv. SF193</strain>
        <tissue evidence="12">Leaves</tissue>
    </source>
</reference>
<dbReference type="GO" id="GO:0006355">
    <property type="term" value="P:regulation of DNA-templated transcription"/>
    <property type="evidence" value="ECO:0000318"/>
    <property type="project" value="GO_Central"/>
</dbReference>
<dbReference type="Gene3D" id="1.10.10.60">
    <property type="entry name" value="Homeodomain-like"/>
    <property type="match status" value="1"/>
</dbReference>
<evidence type="ECO:0000256" key="5">
    <source>
        <dbReference type="ARBA" id="ARBA00023015"/>
    </source>
</evidence>
<keyword evidence="2" id="KW-0479">Metal-binding</keyword>
<evidence type="ECO:0000313" key="12">
    <source>
        <dbReference type="EMBL" id="KAF5780372.1"/>
    </source>
</evidence>
<dbReference type="InterPro" id="IPR009057">
    <property type="entry name" value="Homeodomain-like_sf"/>
</dbReference>
<evidence type="ECO:0000256" key="3">
    <source>
        <dbReference type="ARBA" id="ARBA00022771"/>
    </source>
</evidence>
<evidence type="ECO:0000256" key="9">
    <source>
        <dbReference type="ARBA" id="ARBA00023242"/>
    </source>
</evidence>
<reference evidence="12" key="3">
    <citation type="submission" date="2020-06" db="EMBL/GenBank/DDBJ databases">
        <title>Helianthus annuus Genome sequencing and assembly Release 2.</title>
        <authorList>
            <person name="Gouzy J."/>
            <person name="Langlade N."/>
            <person name="Munos S."/>
        </authorList>
    </citation>
    <scope>NUCLEOTIDE SEQUENCE</scope>
    <source>
        <tissue evidence="12">Leaves</tissue>
    </source>
</reference>
<dbReference type="PANTHER" id="PTHR31948">
    <property type="entry name" value="ZINC-FINGER HOMEODOMAIN PROTEIN 2"/>
    <property type="match status" value="1"/>
</dbReference>
<comment type="subcellular location">
    <subcellularLocation>
        <location evidence="1">Nucleus</location>
    </subcellularLocation>
</comment>
<feature type="compositionally biased region" description="Pro residues" evidence="10">
    <location>
        <begin position="54"/>
        <end position="67"/>
    </location>
</feature>
<dbReference type="AlphaFoldDB" id="A0A251U021"/>
<dbReference type="EMBL" id="MNCJ02000326">
    <property type="protein sequence ID" value="KAF5780372.1"/>
    <property type="molecule type" value="Genomic_DNA"/>
</dbReference>
<dbReference type="Pfam" id="PF04770">
    <property type="entry name" value="ZF-HD_dimer"/>
    <property type="match status" value="1"/>
</dbReference>
<dbReference type="InParanoid" id="A0A251U021"/>
<sequence length="230" mass="26255">MSNINHNNPLQFNQGSSSIFTYASFNSSNEILDHGFREDRIEVHRERRESNPDLMPPPRPQPLPPPSSNNVETAVGVSYRECQKNHATSMGLYVVDGCGEFMANGDEGTQEGITCAACECHRSFHRREMESESQSTTRMPAIHNPPPLAIATSGQPLKKRFRTKFTEEQKQKMHDFAEKLGWMIQNQDEQEILQFCNEVGVSKKVFKVWMHNSKQACKKKQDQQDSIKLN</sequence>
<name>A0A251U021_HELAN</name>
<keyword evidence="8" id="KW-0804">Transcription</keyword>
<dbReference type="SMR" id="A0A251U021"/>
<proteinExistence type="predicted"/>
<keyword evidence="14" id="KW-1185">Reference proteome</keyword>
<dbReference type="Gramene" id="mRNA:HanXRQr2_Chr11g0471141">
    <property type="protein sequence ID" value="CDS:HanXRQr2_Chr11g0471141.1"/>
    <property type="gene ID" value="HanXRQr2_Chr11g0471141"/>
</dbReference>
<keyword evidence="7 13" id="KW-0371">Homeobox</keyword>
<evidence type="ECO:0000259" key="11">
    <source>
        <dbReference type="PROSITE" id="PS51523"/>
    </source>
</evidence>
<dbReference type="NCBIfam" id="TIGR01566">
    <property type="entry name" value="ZF_HD_prot_N"/>
    <property type="match status" value="1"/>
</dbReference>
<evidence type="ECO:0000256" key="1">
    <source>
        <dbReference type="ARBA" id="ARBA00004123"/>
    </source>
</evidence>
<evidence type="ECO:0000256" key="2">
    <source>
        <dbReference type="ARBA" id="ARBA00022723"/>
    </source>
</evidence>
<keyword evidence="4" id="KW-0862">Zinc</keyword>
<dbReference type="NCBIfam" id="TIGR01565">
    <property type="entry name" value="homeo_ZF_HD"/>
    <property type="match status" value="1"/>
</dbReference>